<dbReference type="Pfam" id="PF13423">
    <property type="entry name" value="UCH_1"/>
    <property type="match status" value="2"/>
</dbReference>
<dbReference type="Gene3D" id="3.30.420.10">
    <property type="entry name" value="Ribonuclease H-like superfamily/Ribonuclease H"/>
    <property type="match status" value="1"/>
</dbReference>
<dbReference type="InterPro" id="IPR013520">
    <property type="entry name" value="Ribonucl_H"/>
</dbReference>
<dbReference type="SUPFAM" id="SSF53098">
    <property type="entry name" value="Ribonuclease H-like"/>
    <property type="match status" value="1"/>
</dbReference>
<feature type="domain" description="Exonuclease" evidence="2">
    <location>
        <begin position="887"/>
        <end position="1069"/>
    </location>
</feature>
<dbReference type="GO" id="GO:0000289">
    <property type="term" value="P:nuclear-transcribed mRNA poly(A) tail shortening"/>
    <property type="evidence" value="ECO:0007669"/>
    <property type="project" value="TreeGrafter"/>
</dbReference>
<dbReference type="VEuPathDB" id="FungiDB:SCODWIG_01098"/>
<dbReference type="Pfam" id="PF00929">
    <property type="entry name" value="RNase_T"/>
    <property type="match status" value="1"/>
</dbReference>
<dbReference type="InterPro" id="IPR012337">
    <property type="entry name" value="RNaseH-like_sf"/>
</dbReference>
<proteinExistence type="predicted"/>
<dbReference type="EMBL" id="UFAJ01000126">
    <property type="protein sequence ID" value="SSD59337.1"/>
    <property type="molecule type" value="Genomic_DNA"/>
</dbReference>
<reference evidence="4" key="1">
    <citation type="submission" date="2018-06" db="EMBL/GenBank/DDBJ databases">
        <authorList>
            <person name="Guldener U."/>
        </authorList>
    </citation>
    <scope>NUCLEOTIDE SEQUENCE [LARGE SCALE GENOMIC DNA]</scope>
    <source>
        <strain evidence="4">UTAD17</strain>
    </source>
</reference>
<dbReference type="InterPro" id="IPR036322">
    <property type="entry name" value="WD40_repeat_dom_sf"/>
</dbReference>
<evidence type="ECO:0000256" key="1">
    <source>
        <dbReference type="ARBA" id="ARBA00022574"/>
    </source>
</evidence>
<sequence>MDNWIPCYHQPEDLIPHLHHNPQLRLDSRIPKKITKTFYDKYSDLYWVGDSIGKLSAYYRQVIPSGQSVQQHSLNTYHLYTRHSVSNFLMGPAESGIFDGVSTPDGLLTVTDTSLNFSNRRGLLMANYTSLNLHELTYGIKAITANDFSNTNCFIGGSYDSIFNIDYKQGKLVSRIDYYMKNTNVMKSSDQASNKLIFVGNDNGSVDIIDTTSNKVVTSLKAHASYVSDIDVANNTLVTVGKTKKFDYISDPYVRVFDLRIMRDLTPIAFTAGADFVHLHPVLPSVVVTASNFGQFQFTDMFNPTLTHTYTHPGKITHFNISYNGDYLGIVGSDESMIHTWSRTGGTTRFLNSMSSPLEFADMNNDLPAKEPFKIDDYTKPLSSVGMSSYDELLLSSWNNTIFNSSGTVPNFFRPDLKFPNGNANGIYNANTPSFHSLYNKYHLIPYNKSSYGPPYEKYISIKHVQENMTVNDESLKWEIFKLDKENGSKNLSNASTVVQPTVGNTTNVTSLSTSLSSLSQPTATSILSGSPPLLFRRVKKTPKTEYSDLNNTKYCGLINLPDGNAPNSLIQLYKFTPYFNNLAREHLLKPFVTTTLIHELGYVFDCIGCENKSKCFFPKNFIELVRYMRKKDSNDIKYINKFICKTISKETKVSLRANYDEVLILNSTANKRQSTPTILHYIEHSFNSFKNNIAGFNNSLTSGSKKCSKLPESFVLNVDISSADLNEKCYGKNHNWLLNIFHLGITKLNNQFIFKENAEDLPRFCAEKCEYELNGFVAKIKYNDNMSHNYVTFVKIYQKTNTATEYKWFMFNDFVVVEMPEEIVLDFKNNWKVPQVIIYTKKDVLKEFCTINNDYINSITHNVPQKIFAQEFTRLTNIEEVPVKGTLLAMDSEFVLASNNKYHIDCNGNVDLIQAARVVLARISVLYGDYKNMGKIMFDDYIIHKGHIGDYLTRYSGISPGDLDPDKSNKKLCQRQLSYRKFWLLIKLGCIIVGHGLPNDFAGIGIYVPNNQVEDTATYFWQGGRYLSLRYLAHVLLKNDIQTGDHDSIEDAHNALLLFKEYLNLKATGDFEGMIDKIFREGRAVNYKVPSEAIIDSTIISTKHFEEKE</sequence>
<dbReference type="InterPro" id="IPR050785">
    <property type="entry name" value="PAN2-PAN3_catalytic_subunit"/>
</dbReference>
<accession>A0A376B3U1</accession>
<evidence type="ECO:0000313" key="3">
    <source>
        <dbReference type="EMBL" id="SSD59337.1"/>
    </source>
</evidence>
<dbReference type="InterPro" id="IPR036397">
    <property type="entry name" value="RNaseH_sf"/>
</dbReference>
<dbReference type="Gene3D" id="2.130.10.10">
    <property type="entry name" value="YVTN repeat-like/Quinoprotein amine dehydrogenase"/>
    <property type="match status" value="1"/>
</dbReference>
<dbReference type="Pfam" id="PF20770">
    <property type="entry name" value="PAN2_N"/>
    <property type="match status" value="1"/>
</dbReference>
<dbReference type="PANTHER" id="PTHR15728">
    <property type="entry name" value="DEADENYLATION COMPLEX CATALYTIC SUBUNIT PAN2"/>
    <property type="match status" value="1"/>
</dbReference>
<dbReference type="GO" id="GO:0003676">
    <property type="term" value="F:nucleic acid binding"/>
    <property type="evidence" value="ECO:0007669"/>
    <property type="project" value="InterPro"/>
</dbReference>
<dbReference type="InterPro" id="IPR038765">
    <property type="entry name" value="Papain-like_cys_pep_sf"/>
</dbReference>
<dbReference type="GO" id="GO:0004535">
    <property type="term" value="F:poly(A)-specific ribonuclease activity"/>
    <property type="evidence" value="ECO:0007669"/>
    <property type="project" value="TreeGrafter"/>
</dbReference>
<dbReference type="InterPro" id="IPR015943">
    <property type="entry name" value="WD40/YVTN_repeat-like_dom_sf"/>
</dbReference>
<keyword evidence="4" id="KW-1185">Reference proteome</keyword>
<dbReference type="GO" id="GO:0031251">
    <property type="term" value="C:PAN complex"/>
    <property type="evidence" value="ECO:0007669"/>
    <property type="project" value="TreeGrafter"/>
</dbReference>
<dbReference type="SMART" id="SM00320">
    <property type="entry name" value="WD40"/>
    <property type="match status" value="2"/>
</dbReference>
<dbReference type="InterPro" id="IPR048841">
    <property type="entry name" value="PAN2_N"/>
</dbReference>
<keyword evidence="1" id="KW-0853">WD repeat</keyword>
<dbReference type="InterPro" id="IPR028881">
    <property type="entry name" value="PAN2_UCH_dom"/>
</dbReference>
<gene>
    <name evidence="3" type="ORF">SCODWIG_01098</name>
</gene>
<protein>
    <recommendedName>
        <fullName evidence="2">Exonuclease domain-containing protein</fullName>
    </recommendedName>
</protein>
<evidence type="ECO:0000259" key="2">
    <source>
        <dbReference type="SMART" id="SM00479"/>
    </source>
</evidence>
<dbReference type="SMART" id="SM00479">
    <property type="entry name" value="EXOIII"/>
    <property type="match status" value="1"/>
</dbReference>
<dbReference type="Proteomes" id="UP000262825">
    <property type="component" value="Unassembled WGS sequence"/>
</dbReference>
<organism evidence="3 4">
    <name type="scientific">Saccharomycodes ludwigii</name>
    <dbReference type="NCBI Taxonomy" id="36035"/>
    <lineage>
        <taxon>Eukaryota</taxon>
        <taxon>Fungi</taxon>
        <taxon>Dikarya</taxon>
        <taxon>Ascomycota</taxon>
        <taxon>Saccharomycotina</taxon>
        <taxon>Saccharomycetes</taxon>
        <taxon>Saccharomycodales</taxon>
        <taxon>Saccharomycodaceae</taxon>
        <taxon>Saccharomycodes</taxon>
    </lineage>
</organism>
<dbReference type="InterPro" id="IPR001680">
    <property type="entry name" value="WD40_rpt"/>
</dbReference>
<dbReference type="Gene3D" id="3.90.70.10">
    <property type="entry name" value="Cysteine proteinases"/>
    <property type="match status" value="2"/>
</dbReference>
<dbReference type="SUPFAM" id="SSF50978">
    <property type="entry name" value="WD40 repeat-like"/>
    <property type="match status" value="1"/>
</dbReference>
<dbReference type="GO" id="GO:0000932">
    <property type="term" value="C:P-body"/>
    <property type="evidence" value="ECO:0007669"/>
    <property type="project" value="TreeGrafter"/>
</dbReference>
<dbReference type="AlphaFoldDB" id="A0A376B3U1"/>
<name>A0A376B3U1_9ASCO</name>
<dbReference type="PANTHER" id="PTHR15728:SF0">
    <property type="entry name" value="PAN2-PAN3 DEADENYLATION COMPLEX CATALYTIC SUBUNIT PAN2"/>
    <property type="match status" value="1"/>
</dbReference>
<dbReference type="SUPFAM" id="SSF54001">
    <property type="entry name" value="Cysteine proteinases"/>
    <property type="match status" value="1"/>
</dbReference>
<evidence type="ECO:0000313" key="4">
    <source>
        <dbReference type="Proteomes" id="UP000262825"/>
    </source>
</evidence>